<organism evidence="1 2">
    <name type="scientific">Prymnesium parvum</name>
    <name type="common">Toxic golden alga</name>
    <dbReference type="NCBI Taxonomy" id="97485"/>
    <lineage>
        <taxon>Eukaryota</taxon>
        <taxon>Haptista</taxon>
        <taxon>Haptophyta</taxon>
        <taxon>Prymnesiophyceae</taxon>
        <taxon>Prymnesiales</taxon>
        <taxon>Prymnesiaceae</taxon>
        <taxon>Prymnesium</taxon>
    </lineage>
</organism>
<comment type="caution">
    <text evidence="1">The sequence shown here is derived from an EMBL/GenBank/DDBJ whole genome shotgun (WGS) entry which is preliminary data.</text>
</comment>
<evidence type="ECO:0000313" key="2">
    <source>
        <dbReference type="Proteomes" id="UP001515480"/>
    </source>
</evidence>
<name>A0AB34J160_PRYPA</name>
<protein>
    <recommendedName>
        <fullName evidence="3">Phospholipid scramblase</fullName>
    </recommendedName>
</protein>
<dbReference type="AlphaFoldDB" id="A0AB34J160"/>
<dbReference type="Proteomes" id="UP001515480">
    <property type="component" value="Unassembled WGS sequence"/>
</dbReference>
<reference evidence="1 2" key="1">
    <citation type="journal article" date="2024" name="Science">
        <title>Giant polyketide synthase enzymes in the biosynthesis of giant marine polyether toxins.</title>
        <authorList>
            <person name="Fallon T.R."/>
            <person name="Shende V.V."/>
            <person name="Wierzbicki I.H."/>
            <person name="Pendleton A.L."/>
            <person name="Watervoot N.F."/>
            <person name="Auber R.P."/>
            <person name="Gonzalez D.J."/>
            <person name="Wisecaver J.H."/>
            <person name="Moore B.S."/>
        </authorList>
    </citation>
    <scope>NUCLEOTIDE SEQUENCE [LARGE SCALE GENOMIC DNA]</scope>
    <source>
        <strain evidence="1 2">12B1</strain>
    </source>
</reference>
<dbReference type="EMBL" id="JBGBPQ010000015">
    <property type="protein sequence ID" value="KAL1510600.1"/>
    <property type="molecule type" value="Genomic_DNA"/>
</dbReference>
<proteinExistence type="predicted"/>
<sequence length="210" mass="22688">MRLHFRAAAAVAGAFVWQRTKLSACSATAESPSAPASPPAGRLRRFDTSKTVYREGQPVELLYVPQMVQGVDLGHVTLRVDGSTLAFYGSNYRAGLSFVSADEGVIVSPCPLYAKAEADPALAPKIETLHRGTLSAAQAASLNEWASGLEISMIRDRERGVVRVPGVRYQALALCSNCENCATFMMRHFESEATLQCPRGMPRLCRPVSA</sequence>
<gene>
    <name evidence="1" type="ORF">AB1Y20_006901</name>
</gene>
<accession>A0AB34J160</accession>
<keyword evidence="2" id="KW-1185">Reference proteome</keyword>
<evidence type="ECO:0000313" key="1">
    <source>
        <dbReference type="EMBL" id="KAL1510600.1"/>
    </source>
</evidence>
<evidence type="ECO:0008006" key="3">
    <source>
        <dbReference type="Google" id="ProtNLM"/>
    </source>
</evidence>